<dbReference type="GO" id="GO:0036221">
    <property type="term" value="F:UTP diphosphatase activity"/>
    <property type="evidence" value="ECO:0007669"/>
    <property type="project" value="RHEA"/>
</dbReference>
<dbReference type="GO" id="GO:0036218">
    <property type="term" value="F:dTTP diphosphatase activity"/>
    <property type="evidence" value="ECO:0007669"/>
    <property type="project" value="RHEA"/>
</dbReference>
<comment type="catalytic activity">
    <reaction evidence="4">
        <text>UTP + H2O = UMP + diphosphate + H(+)</text>
        <dbReference type="Rhea" id="RHEA:29395"/>
        <dbReference type="ChEBI" id="CHEBI:15377"/>
        <dbReference type="ChEBI" id="CHEBI:15378"/>
        <dbReference type="ChEBI" id="CHEBI:33019"/>
        <dbReference type="ChEBI" id="CHEBI:46398"/>
        <dbReference type="ChEBI" id="CHEBI:57865"/>
        <dbReference type="EC" id="3.6.1.9"/>
    </reaction>
</comment>
<dbReference type="Pfam" id="PF02545">
    <property type="entry name" value="Maf"/>
    <property type="match status" value="1"/>
</dbReference>
<evidence type="ECO:0000313" key="5">
    <source>
        <dbReference type="EMBL" id="KKW69091.1"/>
    </source>
</evidence>
<dbReference type="SUPFAM" id="SSF52972">
    <property type="entry name" value="ITPase-like"/>
    <property type="match status" value="1"/>
</dbReference>
<organism evidence="5 6">
    <name type="scientific">Lampropedia cohaerens</name>
    <dbReference type="NCBI Taxonomy" id="1610491"/>
    <lineage>
        <taxon>Bacteria</taxon>
        <taxon>Pseudomonadati</taxon>
        <taxon>Pseudomonadota</taxon>
        <taxon>Betaproteobacteria</taxon>
        <taxon>Burkholderiales</taxon>
        <taxon>Comamonadaceae</taxon>
        <taxon>Lampropedia</taxon>
    </lineage>
</organism>
<dbReference type="CDD" id="cd00555">
    <property type="entry name" value="Maf"/>
    <property type="match status" value="1"/>
</dbReference>
<dbReference type="OrthoDB" id="9807767at2"/>
<dbReference type="InterPro" id="IPR029001">
    <property type="entry name" value="ITPase-like_fam"/>
</dbReference>
<feature type="active site" description="Proton acceptor" evidence="4">
    <location>
        <position position="90"/>
    </location>
</feature>
<evidence type="ECO:0000256" key="3">
    <source>
        <dbReference type="ARBA" id="ARBA00023080"/>
    </source>
</evidence>
<dbReference type="PATRIC" id="fig|1610491.3.peg.298"/>
<comment type="similarity">
    <text evidence="4">Belongs to the Maf family. YhdE subfamily.</text>
</comment>
<dbReference type="STRING" id="1610491.AAV94_01450"/>
<dbReference type="RefSeq" id="WP_046740526.1">
    <property type="nucleotide sequence ID" value="NZ_LBNQ01000009.1"/>
</dbReference>
<dbReference type="PANTHER" id="PTHR43213">
    <property type="entry name" value="BIFUNCTIONAL DTTP/UTP PYROPHOSPHATASE/METHYLTRANSFERASE PROTEIN-RELATED"/>
    <property type="match status" value="1"/>
</dbReference>
<comment type="caution">
    <text evidence="4">Lacks conserved residue(s) required for the propagation of feature annotation.</text>
</comment>
<reference evidence="5 6" key="1">
    <citation type="submission" date="2015-05" db="EMBL/GenBank/DDBJ databases">
        <title>Draft genome sequence of Lampropedia sp. CT6, isolated from the microbial mat of a hot water spring, located at Manikaran, India.</title>
        <authorList>
            <person name="Tripathi C."/>
            <person name="Rani P."/>
            <person name="Mahato N.K."/>
            <person name="Lal R."/>
        </authorList>
    </citation>
    <scope>NUCLEOTIDE SEQUENCE [LARGE SCALE GENOMIC DNA]</scope>
    <source>
        <strain evidence="5 6">CT6</strain>
    </source>
</reference>
<keyword evidence="4" id="KW-0963">Cytoplasm</keyword>
<dbReference type="NCBIfam" id="TIGR00172">
    <property type="entry name" value="maf"/>
    <property type="match status" value="1"/>
</dbReference>
<comment type="cofactor">
    <cofactor evidence="1 4">
        <name>a divalent metal cation</name>
        <dbReference type="ChEBI" id="CHEBI:60240"/>
    </cofactor>
</comment>
<dbReference type="HAMAP" id="MF_00528">
    <property type="entry name" value="Maf"/>
    <property type="match status" value="1"/>
</dbReference>
<dbReference type="Gene3D" id="3.90.950.10">
    <property type="match status" value="1"/>
</dbReference>
<name>A0A0U1Q2W7_9BURK</name>
<comment type="caution">
    <text evidence="5">The sequence shown here is derived from an EMBL/GenBank/DDBJ whole genome shotgun (WGS) entry which is preliminary data.</text>
</comment>
<gene>
    <name evidence="5" type="ORF">AAV94_01450</name>
</gene>
<sequence length="221" mass="23390">MPVSLYLASQSPRRSQLLAQIGVAHTLLLPDPADPHPDDTPEALEALEAVRPGEAADVYVQRVTLRKLQAAQARARRRSLAKDAAILCADTTVALDGVILGKPADAQEAAAVLRSLAGRRHAVLTAVAFADGAAIRQALSVSQVDFAPLDQAWLAAYLASGQWRGKAGSYGIQGLAGAMVARIEGSYSGIMGLPLHETYQLLRPWLADNAACQPAHSEHFS</sequence>
<proteinExistence type="inferred from homology"/>
<keyword evidence="3 4" id="KW-0546">Nucleotide metabolism</keyword>
<protein>
    <recommendedName>
        <fullName evidence="4">dTTP/UTP pyrophosphatase</fullName>
        <shortName evidence="4">dTTPase/UTPase</shortName>
        <ecNumber evidence="4">3.6.1.9</ecNumber>
    </recommendedName>
    <alternativeName>
        <fullName evidence="4">Nucleoside triphosphate pyrophosphatase</fullName>
    </alternativeName>
    <alternativeName>
        <fullName evidence="4">Nucleotide pyrophosphatase</fullName>
        <shortName evidence="4">Nucleotide PPase</shortName>
    </alternativeName>
</protein>
<dbReference type="PANTHER" id="PTHR43213:SF5">
    <property type="entry name" value="BIFUNCTIONAL DTTP_UTP PYROPHOSPHATASE_METHYLTRANSFERASE PROTEIN-RELATED"/>
    <property type="match status" value="1"/>
</dbReference>
<comment type="subcellular location">
    <subcellularLocation>
        <location evidence="4">Cytoplasm</location>
    </subcellularLocation>
</comment>
<dbReference type="AlphaFoldDB" id="A0A0U1Q2W7"/>
<feature type="site" description="Important for substrate specificity" evidence="4">
    <location>
        <position position="173"/>
    </location>
</feature>
<accession>A0A0U1Q2W7</accession>
<comment type="function">
    <text evidence="4">Nucleoside triphosphate pyrophosphatase that hydrolyzes dTTP and UTP. May have a dual role in cell division arrest and in preventing the incorporation of modified nucleotides into cellular nucleic acids.</text>
</comment>
<dbReference type="EMBL" id="LBNQ01000009">
    <property type="protein sequence ID" value="KKW69091.1"/>
    <property type="molecule type" value="Genomic_DNA"/>
</dbReference>
<keyword evidence="2 4" id="KW-0378">Hydrolase</keyword>
<evidence type="ECO:0000256" key="2">
    <source>
        <dbReference type="ARBA" id="ARBA00022801"/>
    </source>
</evidence>
<dbReference type="EC" id="3.6.1.9" evidence="4"/>
<evidence type="ECO:0000256" key="4">
    <source>
        <dbReference type="HAMAP-Rule" id="MF_00528"/>
    </source>
</evidence>
<evidence type="ECO:0000256" key="1">
    <source>
        <dbReference type="ARBA" id="ARBA00001968"/>
    </source>
</evidence>
<feature type="site" description="Important for substrate specificity" evidence="4">
    <location>
        <position position="13"/>
    </location>
</feature>
<dbReference type="InterPro" id="IPR003697">
    <property type="entry name" value="Maf-like"/>
</dbReference>
<evidence type="ECO:0000313" key="6">
    <source>
        <dbReference type="Proteomes" id="UP000050580"/>
    </source>
</evidence>
<dbReference type="GO" id="GO:0005737">
    <property type="term" value="C:cytoplasm"/>
    <property type="evidence" value="ECO:0007669"/>
    <property type="project" value="UniProtKB-SubCell"/>
</dbReference>
<comment type="catalytic activity">
    <reaction evidence="4">
        <text>dTTP + H2O = dTMP + diphosphate + H(+)</text>
        <dbReference type="Rhea" id="RHEA:28534"/>
        <dbReference type="ChEBI" id="CHEBI:15377"/>
        <dbReference type="ChEBI" id="CHEBI:15378"/>
        <dbReference type="ChEBI" id="CHEBI:33019"/>
        <dbReference type="ChEBI" id="CHEBI:37568"/>
        <dbReference type="ChEBI" id="CHEBI:63528"/>
        <dbReference type="EC" id="3.6.1.9"/>
    </reaction>
</comment>
<keyword evidence="6" id="KW-1185">Reference proteome</keyword>
<dbReference type="PIRSF" id="PIRSF006305">
    <property type="entry name" value="Maf"/>
    <property type="match status" value="1"/>
</dbReference>
<dbReference type="GO" id="GO:0009117">
    <property type="term" value="P:nucleotide metabolic process"/>
    <property type="evidence" value="ECO:0007669"/>
    <property type="project" value="UniProtKB-KW"/>
</dbReference>
<feature type="site" description="Important for substrate specificity" evidence="4">
    <location>
        <position position="91"/>
    </location>
</feature>
<dbReference type="Proteomes" id="UP000050580">
    <property type="component" value="Unassembled WGS sequence"/>
</dbReference>